<dbReference type="Proteomes" id="UP000048908">
    <property type="component" value="Unassembled WGS sequence"/>
</dbReference>
<dbReference type="STRING" id="282197.SAMN04488517_102319"/>
<keyword evidence="4" id="KW-1185">Reference proteome</keyword>
<accession>A0A0M6XQR0</accession>
<organism evidence="3 4">
    <name type="scientific">Jannaschia rubra</name>
    <dbReference type="NCBI Taxonomy" id="282197"/>
    <lineage>
        <taxon>Bacteria</taxon>
        <taxon>Pseudomonadati</taxon>
        <taxon>Pseudomonadota</taxon>
        <taxon>Alphaproteobacteria</taxon>
        <taxon>Rhodobacterales</taxon>
        <taxon>Roseobacteraceae</taxon>
        <taxon>Jannaschia</taxon>
    </lineage>
</organism>
<sequence>MVCAGLSLLFLISDLVWLRRTGVMFMPFGQELTAAVIGLYVGSFIGSMFSAWVAFVLEEIRMSQREVIDRIAGRGTGDLTGRSEPKLQRDRAA</sequence>
<dbReference type="EMBL" id="CXPG01000020">
    <property type="protein sequence ID" value="CTQ33489.1"/>
    <property type="molecule type" value="Genomic_DNA"/>
</dbReference>
<proteinExistence type="predicted"/>
<protein>
    <submittedName>
        <fullName evidence="3">Uncharacterized protein</fullName>
    </submittedName>
</protein>
<feature type="region of interest" description="Disordered" evidence="1">
    <location>
        <begin position="74"/>
        <end position="93"/>
    </location>
</feature>
<keyword evidence="2" id="KW-0472">Membrane</keyword>
<evidence type="ECO:0000256" key="2">
    <source>
        <dbReference type="SAM" id="Phobius"/>
    </source>
</evidence>
<evidence type="ECO:0000313" key="4">
    <source>
        <dbReference type="Proteomes" id="UP000048908"/>
    </source>
</evidence>
<evidence type="ECO:0000313" key="3">
    <source>
        <dbReference type="EMBL" id="CTQ33489.1"/>
    </source>
</evidence>
<reference evidence="3 4" key="1">
    <citation type="submission" date="2015-07" db="EMBL/GenBank/DDBJ databases">
        <authorList>
            <person name="Noorani M."/>
        </authorList>
    </citation>
    <scope>NUCLEOTIDE SEQUENCE [LARGE SCALE GENOMIC DNA]</scope>
    <source>
        <strain evidence="3 4">CECT 5088</strain>
    </source>
</reference>
<name>A0A0M6XQR0_9RHOB</name>
<feature type="transmembrane region" description="Helical" evidence="2">
    <location>
        <begin position="34"/>
        <end position="57"/>
    </location>
</feature>
<dbReference type="AlphaFoldDB" id="A0A0M6XQR0"/>
<evidence type="ECO:0000256" key="1">
    <source>
        <dbReference type="SAM" id="MobiDB-lite"/>
    </source>
</evidence>
<gene>
    <name evidence="3" type="ORF">JAN5088_02271</name>
</gene>
<keyword evidence="2" id="KW-0812">Transmembrane</keyword>
<keyword evidence="2" id="KW-1133">Transmembrane helix</keyword>
<feature type="compositionally biased region" description="Basic and acidic residues" evidence="1">
    <location>
        <begin position="81"/>
        <end position="93"/>
    </location>
</feature>